<sequence length="53" mass="5702">MPPSSPHATAPPGFSPIAKKRCSTPVVPAFHTAIRGPPYLSTLLYLPSPPHRR</sequence>
<name>A0A9I9D9G3_CUCME</name>
<accession>A0A9I9D9G3</accession>
<proteinExistence type="predicted"/>
<organism evidence="1">
    <name type="scientific">Cucumis melo</name>
    <name type="common">Muskmelon</name>
    <dbReference type="NCBI Taxonomy" id="3656"/>
    <lineage>
        <taxon>Eukaryota</taxon>
        <taxon>Viridiplantae</taxon>
        <taxon>Streptophyta</taxon>
        <taxon>Embryophyta</taxon>
        <taxon>Tracheophyta</taxon>
        <taxon>Spermatophyta</taxon>
        <taxon>Magnoliopsida</taxon>
        <taxon>eudicotyledons</taxon>
        <taxon>Gunneridae</taxon>
        <taxon>Pentapetalae</taxon>
        <taxon>rosids</taxon>
        <taxon>fabids</taxon>
        <taxon>Cucurbitales</taxon>
        <taxon>Cucurbitaceae</taxon>
        <taxon>Benincaseae</taxon>
        <taxon>Cucumis</taxon>
    </lineage>
</organism>
<evidence type="ECO:0000313" key="1">
    <source>
        <dbReference type="EnsemblPlants" id="MELO3C015150.2.1"/>
    </source>
</evidence>
<protein>
    <submittedName>
        <fullName evidence="1">Uncharacterized protein</fullName>
    </submittedName>
</protein>
<dbReference type="EnsemblPlants" id="MELO3C015150.2.1">
    <property type="protein sequence ID" value="MELO3C015150.2.1"/>
    <property type="gene ID" value="MELO3C015150.2"/>
</dbReference>
<reference evidence="1" key="1">
    <citation type="submission" date="2023-03" db="UniProtKB">
        <authorList>
            <consortium name="EnsemblPlants"/>
        </authorList>
    </citation>
    <scope>IDENTIFICATION</scope>
</reference>
<dbReference type="AlphaFoldDB" id="A0A9I9D9G3"/>
<dbReference type="Gramene" id="MELO3C015150.2.1">
    <property type="protein sequence ID" value="MELO3C015150.2.1"/>
    <property type="gene ID" value="MELO3C015150.2"/>
</dbReference>